<dbReference type="EMBL" id="CAAE01014553">
    <property type="protein sequence ID" value="CAF98192.1"/>
    <property type="molecule type" value="Genomic_DNA"/>
</dbReference>
<reference evidence="1" key="1">
    <citation type="journal article" date="2004" name="Nature">
        <title>Genome duplication in the teleost fish Tetraodon nigroviridis reveals the early vertebrate proto-karyotype.</title>
        <authorList>
            <person name="Jaillon O."/>
            <person name="Aury J.-M."/>
            <person name="Brunet F."/>
            <person name="Petit J.-L."/>
            <person name="Stange-Thomann N."/>
            <person name="Mauceli E."/>
            <person name="Bouneau L."/>
            <person name="Fischer C."/>
            <person name="Ozouf-Costaz C."/>
            <person name="Bernot A."/>
            <person name="Nicaud S."/>
            <person name="Jaffe D."/>
            <person name="Fisher S."/>
            <person name="Lutfalla G."/>
            <person name="Dossat C."/>
            <person name="Segurens B."/>
            <person name="Dasilva C."/>
            <person name="Salanoubat M."/>
            <person name="Levy M."/>
            <person name="Boudet N."/>
            <person name="Castellano S."/>
            <person name="Anthouard V."/>
            <person name="Jubin C."/>
            <person name="Castelli V."/>
            <person name="Katinka M."/>
            <person name="Vacherie B."/>
            <person name="Biemont C."/>
            <person name="Skalli Z."/>
            <person name="Cattolico L."/>
            <person name="Poulain J."/>
            <person name="De Berardinis V."/>
            <person name="Cruaud C."/>
            <person name="Duprat S."/>
            <person name="Brottier P."/>
            <person name="Coutanceau J.-P."/>
            <person name="Gouzy J."/>
            <person name="Parra G."/>
            <person name="Lardier G."/>
            <person name="Chapple C."/>
            <person name="McKernan K.J."/>
            <person name="McEwan P."/>
            <person name="Bosak S."/>
            <person name="Kellis M."/>
            <person name="Volff J.-N."/>
            <person name="Guigo R."/>
            <person name="Zody M.C."/>
            <person name="Mesirov J."/>
            <person name="Lindblad-Toh K."/>
            <person name="Birren B."/>
            <person name="Nusbaum C."/>
            <person name="Kahn D."/>
            <person name="Robinson-Rechavi M."/>
            <person name="Laudet V."/>
            <person name="Schachter V."/>
            <person name="Quetier F."/>
            <person name="Saurin W."/>
            <person name="Scarpelli C."/>
            <person name="Wincker P."/>
            <person name="Lander E.S."/>
            <person name="Weissenbach J."/>
            <person name="Roest Crollius H."/>
        </authorList>
    </citation>
    <scope>NUCLEOTIDE SEQUENCE [LARGE SCALE GENOMIC DNA]</scope>
</reference>
<evidence type="ECO:0000313" key="1">
    <source>
        <dbReference type="EMBL" id="CAF98192.1"/>
    </source>
</evidence>
<dbReference type="KEGG" id="tng:GSTEN00015808G001"/>
<dbReference type="AlphaFoldDB" id="Q4SME0"/>
<organism evidence="1">
    <name type="scientific">Tetraodon nigroviridis</name>
    <name type="common">Spotted green pufferfish</name>
    <name type="synonym">Chelonodon nigroviridis</name>
    <dbReference type="NCBI Taxonomy" id="99883"/>
    <lineage>
        <taxon>Eukaryota</taxon>
        <taxon>Metazoa</taxon>
        <taxon>Chordata</taxon>
        <taxon>Craniata</taxon>
        <taxon>Vertebrata</taxon>
        <taxon>Euteleostomi</taxon>
        <taxon>Actinopterygii</taxon>
        <taxon>Neopterygii</taxon>
        <taxon>Teleostei</taxon>
        <taxon>Neoteleostei</taxon>
        <taxon>Acanthomorphata</taxon>
        <taxon>Eupercaria</taxon>
        <taxon>Tetraodontiformes</taxon>
        <taxon>Tetradontoidea</taxon>
        <taxon>Tetraodontidae</taxon>
        <taxon>Tetraodon</taxon>
    </lineage>
</organism>
<accession>Q4SME0</accession>
<dbReference type="OrthoDB" id="8613414at2759"/>
<protein>
    <submittedName>
        <fullName evidence="1">(spotted green pufferfish) hypothetical protein</fullName>
    </submittedName>
</protein>
<comment type="caution">
    <text evidence="1">The sequence shown here is derived from an EMBL/GenBank/DDBJ whole genome shotgun (WGS) entry which is preliminary data.</text>
</comment>
<gene>
    <name evidence="1" type="ORF">GSTENG00015808001</name>
</gene>
<feature type="non-terminal residue" evidence="1">
    <location>
        <position position="1"/>
    </location>
</feature>
<sequence>VTVNTNIVDLNDYLQHILKSTNMKCLTPEKV</sequence>
<feature type="non-terminal residue" evidence="1">
    <location>
        <position position="31"/>
    </location>
</feature>
<proteinExistence type="predicted"/>
<name>Q4SME0_TETNG</name>
<reference evidence="1" key="2">
    <citation type="submission" date="2004-02" db="EMBL/GenBank/DDBJ databases">
        <authorList>
            <consortium name="Genoscope"/>
            <consortium name="Whitehead Institute Centre for Genome Research"/>
        </authorList>
    </citation>
    <scope>NUCLEOTIDE SEQUENCE</scope>
</reference>